<name>A0A2W4VXQ8_9CYAN</name>
<comment type="caution">
    <text evidence="3">The sequence shown here is derived from an EMBL/GenBank/DDBJ whole genome shotgun (WGS) entry which is preliminary data.</text>
</comment>
<dbReference type="InterPro" id="IPR019734">
    <property type="entry name" value="TPR_rpt"/>
</dbReference>
<dbReference type="EMBL" id="QBMC01000071">
    <property type="protein sequence ID" value="PZO17101.1"/>
    <property type="molecule type" value="Genomic_DNA"/>
</dbReference>
<reference evidence="3 4" key="2">
    <citation type="submission" date="2018-06" db="EMBL/GenBank/DDBJ databases">
        <title>Metagenomic assembly of (sub)arctic Cyanobacteria and their associated microbiome from non-axenic cultures.</title>
        <authorList>
            <person name="Baurain D."/>
        </authorList>
    </citation>
    <scope>NUCLEOTIDE SEQUENCE [LARGE SCALE GENOMIC DNA]</scope>
    <source>
        <strain evidence="3">ULC129bin1</strain>
    </source>
</reference>
<keyword evidence="2" id="KW-0812">Transmembrane</keyword>
<protein>
    <submittedName>
        <fullName evidence="3">Uncharacterized protein</fullName>
    </submittedName>
</protein>
<organism evidence="3 4">
    <name type="scientific">Leptolyngbya foveolarum</name>
    <dbReference type="NCBI Taxonomy" id="47253"/>
    <lineage>
        <taxon>Bacteria</taxon>
        <taxon>Bacillati</taxon>
        <taxon>Cyanobacteriota</taxon>
        <taxon>Cyanophyceae</taxon>
        <taxon>Leptolyngbyales</taxon>
        <taxon>Leptolyngbyaceae</taxon>
        <taxon>Leptolyngbya group</taxon>
        <taxon>Leptolyngbya</taxon>
    </lineage>
</organism>
<sequence length="143" mass="15429">METPNFMPNLVVWAAVVLGIGGFAIGSMVNAYLQPIPAIPFEDEVVDEPSIPLSSTGLQTFVGAVGTYKARDYRGAIEQFTQVIEEEKGCAEAWHNVGLAYANVGDNNKAVRSLLKASDAYDKQGTKVGLDLIKQNLEKLKAL</sequence>
<feature type="transmembrane region" description="Helical" evidence="2">
    <location>
        <begin position="12"/>
        <end position="33"/>
    </location>
</feature>
<evidence type="ECO:0000313" key="3">
    <source>
        <dbReference type="EMBL" id="PZO17101.1"/>
    </source>
</evidence>
<keyword evidence="2" id="KW-0472">Membrane</keyword>
<dbReference type="Proteomes" id="UP000249354">
    <property type="component" value="Unassembled WGS sequence"/>
</dbReference>
<evidence type="ECO:0000313" key="4">
    <source>
        <dbReference type="Proteomes" id="UP000249354"/>
    </source>
</evidence>
<dbReference type="SUPFAM" id="SSF48452">
    <property type="entry name" value="TPR-like"/>
    <property type="match status" value="1"/>
</dbReference>
<dbReference type="PROSITE" id="PS50005">
    <property type="entry name" value="TPR"/>
    <property type="match status" value="1"/>
</dbReference>
<dbReference type="InterPro" id="IPR011990">
    <property type="entry name" value="TPR-like_helical_dom_sf"/>
</dbReference>
<accession>A0A2W4VXQ8</accession>
<feature type="repeat" description="TPR" evidence="1">
    <location>
        <begin position="91"/>
        <end position="124"/>
    </location>
</feature>
<evidence type="ECO:0000256" key="2">
    <source>
        <dbReference type="SAM" id="Phobius"/>
    </source>
</evidence>
<proteinExistence type="predicted"/>
<dbReference type="Gene3D" id="1.25.40.10">
    <property type="entry name" value="Tetratricopeptide repeat domain"/>
    <property type="match status" value="1"/>
</dbReference>
<gene>
    <name evidence="3" type="ORF">DCF25_11535</name>
</gene>
<keyword evidence="1" id="KW-0802">TPR repeat</keyword>
<reference evidence="4" key="1">
    <citation type="submission" date="2018-04" db="EMBL/GenBank/DDBJ databases">
        <authorList>
            <person name="Cornet L."/>
        </authorList>
    </citation>
    <scope>NUCLEOTIDE SEQUENCE [LARGE SCALE GENOMIC DNA]</scope>
</reference>
<evidence type="ECO:0000256" key="1">
    <source>
        <dbReference type="PROSITE-ProRule" id="PRU00339"/>
    </source>
</evidence>
<keyword evidence="2" id="KW-1133">Transmembrane helix</keyword>
<dbReference type="AlphaFoldDB" id="A0A2W4VXQ8"/>